<comment type="similarity">
    <text evidence="2">Belongs to the CowN family.</text>
</comment>
<dbReference type="EMBL" id="BMDY01000002">
    <property type="protein sequence ID" value="GGA95630.1"/>
    <property type="molecule type" value="Genomic_DNA"/>
</dbReference>
<evidence type="ECO:0000256" key="2">
    <source>
        <dbReference type="HAMAP-Rule" id="MF_02117"/>
    </source>
</evidence>
<name>A0ABQ1HYU2_9ALTE</name>
<dbReference type="NCBIfam" id="NF033689">
    <property type="entry name" value="N2Fix_CO_CowN"/>
    <property type="match status" value="1"/>
</dbReference>
<evidence type="ECO:0000313" key="4">
    <source>
        <dbReference type="Proteomes" id="UP000651977"/>
    </source>
</evidence>
<evidence type="ECO:0000256" key="1">
    <source>
        <dbReference type="ARBA" id="ARBA00023231"/>
    </source>
</evidence>
<reference evidence="4" key="1">
    <citation type="journal article" date="2019" name="Int. J. Syst. Evol. Microbiol.">
        <title>The Global Catalogue of Microorganisms (GCM) 10K type strain sequencing project: providing services to taxonomists for standard genome sequencing and annotation.</title>
        <authorList>
            <consortium name="The Broad Institute Genomics Platform"/>
            <consortium name="The Broad Institute Genome Sequencing Center for Infectious Disease"/>
            <person name="Wu L."/>
            <person name="Ma J."/>
        </authorList>
    </citation>
    <scope>NUCLEOTIDE SEQUENCE [LARGE SCALE GENOMIC DNA]</scope>
    <source>
        <strain evidence="4">CGMCC 1.10131</strain>
    </source>
</reference>
<proteinExistence type="inferred from homology"/>
<dbReference type="InterPro" id="IPR024899">
    <property type="entry name" value="CowN"/>
</dbReference>
<gene>
    <name evidence="2" type="primary">cowN</name>
    <name evidence="3" type="ORF">GCM10007414_05590</name>
</gene>
<sequence>MSDLNSDRYVSFCNIDCDQNADRLIEMLDHHIAAGNGSEQWQQYFIGKRAEQKKMQRDNLNFVGSQTNPLYEYFEDCDDQTASDLLYQIEQECC</sequence>
<dbReference type="HAMAP" id="MF_02117">
    <property type="entry name" value="CowN"/>
    <property type="match status" value="1"/>
</dbReference>
<evidence type="ECO:0000313" key="3">
    <source>
        <dbReference type="EMBL" id="GGA95630.1"/>
    </source>
</evidence>
<comment type="caution">
    <text evidence="3">The sequence shown here is derived from an EMBL/GenBank/DDBJ whole genome shotgun (WGS) entry which is preliminary data.</text>
</comment>
<accession>A0ABQ1HYU2</accession>
<dbReference type="Pfam" id="PF20543">
    <property type="entry name" value="CowN"/>
    <property type="match status" value="1"/>
</dbReference>
<organism evidence="3 4">
    <name type="scientific">Agarivorans gilvus</name>
    <dbReference type="NCBI Taxonomy" id="680279"/>
    <lineage>
        <taxon>Bacteria</taxon>
        <taxon>Pseudomonadati</taxon>
        <taxon>Pseudomonadota</taxon>
        <taxon>Gammaproteobacteria</taxon>
        <taxon>Alteromonadales</taxon>
        <taxon>Alteromonadaceae</taxon>
        <taxon>Agarivorans</taxon>
    </lineage>
</organism>
<keyword evidence="4" id="KW-1185">Reference proteome</keyword>
<dbReference type="Proteomes" id="UP000651977">
    <property type="component" value="Unassembled WGS sequence"/>
</dbReference>
<comment type="function">
    <text evidence="2">Is required to sustain N(2)-dependent growth in the presence of low levels of carbon monoxide (CO). Probably acts by protecting the N(2) fixation ability of the nitrogenase complex, which is inactivated in the presence of CO.</text>
</comment>
<dbReference type="RefSeq" id="WP_055731572.1">
    <property type="nucleotide sequence ID" value="NZ_BMDY01000002.1"/>
</dbReference>
<keyword evidence="1 2" id="KW-0535">Nitrogen fixation</keyword>
<protein>
    <recommendedName>
        <fullName evidence="2">N(2)-fixation sustaining protein CowN</fullName>
    </recommendedName>
    <alternativeName>
        <fullName evidence="2">CO weal-nitrogenase</fullName>
    </alternativeName>
</protein>